<keyword evidence="3" id="KW-1185">Reference proteome</keyword>
<proteinExistence type="predicted"/>
<organism evidence="2 3">
    <name type="scientific">Rubroshorea leprosula</name>
    <dbReference type="NCBI Taxonomy" id="152421"/>
    <lineage>
        <taxon>Eukaryota</taxon>
        <taxon>Viridiplantae</taxon>
        <taxon>Streptophyta</taxon>
        <taxon>Embryophyta</taxon>
        <taxon>Tracheophyta</taxon>
        <taxon>Spermatophyta</taxon>
        <taxon>Magnoliopsida</taxon>
        <taxon>eudicotyledons</taxon>
        <taxon>Gunneridae</taxon>
        <taxon>Pentapetalae</taxon>
        <taxon>rosids</taxon>
        <taxon>malvids</taxon>
        <taxon>Malvales</taxon>
        <taxon>Dipterocarpaceae</taxon>
        <taxon>Rubroshorea</taxon>
    </lineage>
</organism>
<feature type="region of interest" description="Disordered" evidence="1">
    <location>
        <begin position="36"/>
        <end position="55"/>
    </location>
</feature>
<reference evidence="2 3" key="1">
    <citation type="journal article" date="2021" name="Commun. Biol.">
        <title>The genome of Shorea leprosula (Dipterocarpaceae) highlights the ecological relevance of drought in aseasonal tropical rainforests.</title>
        <authorList>
            <person name="Ng K.K.S."/>
            <person name="Kobayashi M.J."/>
            <person name="Fawcett J.A."/>
            <person name="Hatakeyama M."/>
            <person name="Paape T."/>
            <person name="Ng C.H."/>
            <person name="Ang C.C."/>
            <person name="Tnah L.H."/>
            <person name="Lee C.T."/>
            <person name="Nishiyama T."/>
            <person name="Sese J."/>
            <person name="O'Brien M.J."/>
            <person name="Copetti D."/>
            <person name="Mohd Noor M.I."/>
            <person name="Ong R.C."/>
            <person name="Putra M."/>
            <person name="Sireger I.Z."/>
            <person name="Indrioko S."/>
            <person name="Kosugi Y."/>
            <person name="Izuno A."/>
            <person name="Isagi Y."/>
            <person name="Lee S.L."/>
            <person name="Shimizu K.K."/>
        </authorList>
    </citation>
    <scope>NUCLEOTIDE SEQUENCE [LARGE SCALE GENOMIC DNA]</scope>
    <source>
        <strain evidence="2">214</strain>
    </source>
</reference>
<dbReference type="EMBL" id="BPVZ01000025">
    <property type="protein sequence ID" value="GKV06292.1"/>
    <property type="molecule type" value="Genomic_DNA"/>
</dbReference>
<dbReference type="AlphaFoldDB" id="A0AAV5IWP4"/>
<name>A0AAV5IWP4_9ROSI</name>
<evidence type="ECO:0000313" key="3">
    <source>
        <dbReference type="Proteomes" id="UP001054252"/>
    </source>
</evidence>
<comment type="caution">
    <text evidence="2">The sequence shown here is derived from an EMBL/GenBank/DDBJ whole genome shotgun (WGS) entry which is preliminary data.</text>
</comment>
<sequence>MLLIEPVRLSDPASGGYTPANSALANGRIHCFSLSTISRSETEDGKTTGSDELEG</sequence>
<evidence type="ECO:0000256" key="1">
    <source>
        <dbReference type="SAM" id="MobiDB-lite"/>
    </source>
</evidence>
<dbReference type="Proteomes" id="UP001054252">
    <property type="component" value="Unassembled WGS sequence"/>
</dbReference>
<gene>
    <name evidence="2" type="ORF">SLEP1_g18191</name>
</gene>
<protein>
    <submittedName>
        <fullName evidence="2">Uncharacterized protein</fullName>
    </submittedName>
</protein>
<accession>A0AAV5IWP4</accession>
<evidence type="ECO:0000313" key="2">
    <source>
        <dbReference type="EMBL" id="GKV06292.1"/>
    </source>
</evidence>